<organism evidence="1 2">
    <name type="scientific">Dentiscutata erythropus</name>
    <dbReference type="NCBI Taxonomy" id="1348616"/>
    <lineage>
        <taxon>Eukaryota</taxon>
        <taxon>Fungi</taxon>
        <taxon>Fungi incertae sedis</taxon>
        <taxon>Mucoromycota</taxon>
        <taxon>Glomeromycotina</taxon>
        <taxon>Glomeromycetes</taxon>
        <taxon>Diversisporales</taxon>
        <taxon>Gigasporaceae</taxon>
        <taxon>Dentiscutata</taxon>
    </lineage>
</organism>
<protein>
    <submittedName>
        <fullName evidence="1">5592_t:CDS:1</fullName>
    </submittedName>
</protein>
<gene>
    <name evidence="1" type="ORF">DERYTH_LOCUS8697</name>
</gene>
<keyword evidence="2" id="KW-1185">Reference proteome</keyword>
<dbReference type="AlphaFoldDB" id="A0A9N9GS38"/>
<evidence type="ECO:0000313" key="2">
    <source>
        <dbReference type="Proteomes" id="UP000789405"/>
    </source>
</evidence>
<dbReference type="Proteomes" id="UP000789405">
    <property type="component" value="Unassembled WGS sequence"/>
</dbReference>
<reference evidence="1" key="1">
    <citation type="submission" date="2021-06" db="EMBL/GenBank/DDBJ databases">
        <authorList>
            <person name="Kallberg Y."/>
            <person name="Tangrot J."/>
            <person name="Rosling A."/>
        </authorList>
    </citation>
    <scope>NUCLEOTIDE SEQUENCE</scope>
    <source>
        <strain evidence="1">MA453B</strain>
    </source>
</reference>
<dbReference type="OrthoDB" id="2386091at2759"/>
<sequence>MTVVVYSKIVNQINTIDAVPLPLVIAKDKHDPTNYIVKSQWFGLGHNSDDKITHILTCKDKSVKVKHTHQVKNFSDYEAHYEIKVPKHMDTVLCERVMKGFDNEFLGYSSFSFKHTS</sequence>
<dbReference type="EMBL" id="CAJVPY010004542">
    <property type="protein sequence ID" value="CAG8622192.1"/>
    <property type="molecule type" value="Genomic_DNA"/>
</dbReference>
<name>A0A9N9GS38_9GLOM</name>
<comment type="caution">
    <text evidence="1">The sequence shown here is derived from an EMBL/GenBank/DDBJ whole genome shotgun (WGS) entry which is preliminary data.</text>
</comment>
<accession>A0A9N9GS38</accession>
<evidence type="ECO:0000313" key="1">
    <source>
        <dbReference type="EMBL" id="CAG8622192.1"/>
    </source>
</evidence>
<proteinExistence type="predicted"/>